<dbReference type="EMBL" id="ADBV01019926">
    <property type="protein sequence ID" value="EJW70974.1"/>
    <property type="molecule type" value="Genomic_DNA"/>
</dbReference>
<dbReference type="Proteomes" id="UP000004810">
    <property type="component" value="Unassembled WGS sequence"/>
</dbReference>
<gene>
    <name evidence="1" type="ORF">WUBG_18117</name>
</gene>
<protein>
    <submittedName>
        <fullName evidence="1">Uncharacterized protein</fullName>
    </submittedName>
</protein>
<name>J9E6J4_WUCBA</name>
<proteinExistence type="predicted"/>
<comment type="caution">
    <text evidence="1">The sequence shown here is derived from an EMBL/GenBank/DDBJ whole genome shotgun (WGS) entry which is preliminary data.</text>
</comment>
<dbReference type="AlphaFoldDB" id="J9E6J4"/>
<evidence type="ECO:0000313" key="1">
    <source>
        <dbReference type="EMBL" id="EJW70974.1"/>
    </source>
</evidence>
<sequence>FIHIVSYLHCASICYKSNNTISYSIYANFNNIRTFCLDIRSTNKKFLKRMFSDRGHQITVFLLLLCCTISRLPTAFAI</sequence>
<evidence type="ECO:0000313" key="2">
    <source>
        <dbReference type="Proteomes" id="UP000004810"/>
    </source>
</evidence>
<feature type="non-terminal residue" evidence="1">
    <location>
        <position position="1"/>
    </location>
</feature>
<reference evidence="2" key="1">
    <citation type="submission" date="2012-08" db="EMBL/GenBank/DDBJ databases">
        <title>The Genome Sequence of Wuchereria bancrofti.</title>
        <authorList>
            <person name="Nutman T.B."/>
            <person name="Fink D.L."/>
            <person name="Russ C."/>
            <person name="Young S."/>
            <person name="Zeng Q."/>
            <person name="Koehrsen M."/>
            <person name="Alvarado L."/>
            <person name="Berlin A."/>
            <person name="Chapman S.B."/>
            <person name="Chen Z."/>
            <person name="Freedman E."/>
            <person name="Gellesch M."/>
            <person name="Goldberg J."/>
            <person name="Griggs A."/>
            <person name="Gujja S."/>
            <person name="Heilman E.R."/>
            <person name="Heiman D."/>
            <person name="Hepburn T."/>
            <person name="Howarth C."/>
            <person name="Jen D."/>
            <person name="Larson L."/>
            <person name="Lewis B."/>
            <person name="Mehta T."/>
            <person name="Park D."/>
            <person name="Pearson M."/>
            <person name="Roberts A."/>
            <person name="Saif S."/>
            <person name="Shea T."/>
            <person name="Shenoy N."/>
            <person name="Sisk P."/>
            <person name="Stolte C."/>
            <person name="Sykes S."/>
            <person name="Walk T."/>
            <person name="White J."/>
            <person name="Yandava C."/>
            <person name="Haas B."/>
            <person name="Henn M.R."/>
            <person name="Nusbaum C."/>
            <person name="Birren B."/>
        </authorList>
    </citation>
    <scope>NUCLEOTIDE SEQUENCE [LARGE SCALE GENOMIC DNA]</scope>
    <source>
        <strain evidence="2">NA</strain>
    </source>
</reference>
<organism evidence="1 2">
    <name type="scientific">Wuchereria bancrofti</name>
    <dbReference type="NCBI Taxonomy" id="6293"/>
    <lineage>
        <taxon>Eukaryota</taxon>
        <taxon>Metazoa</taxon>
        <taxon>Ecdysozoa</taxon>
        <taxon>Nematoda</taxon>
        <taxon>Chromadorea</taxon>
        <taxon>Rhabditida</taxon>
        <taxon>Spirurina</taxon>
        <taxon>Spiruromorpha</taxon>
        <taxon>Filarioidea</taxon>
        <taxon>Onchocercidae</taxon>
        <taxon>Wuchereria</taxon>
    </lineage>
</organism>
<accession>J9E6J4</accession>
<feature type="non-terminal residue" evidence="1">
    <location>
        <position position="78"/>
    </location>
</feature>